<sequence length="336" mass="36619">MAQAQADSNTSATAKTSGANTRVACIFDPTGKAGPLYDLFQPYVAQVADWGYEVETRVYADESVAAGDFRAGQCDMAILTGLRTIRFVRFAGSLDMVGGVKSYAEEKEAIDAISAPKAAKYMQQDDYEVAGVTPLGRSYLLARDRDDLTDLDHLAGKRVAVLNYDKQAVTLADQAGLSPVPASTTSFGPMFTSGSVSIAYAPALAFKPLELYEGVNNNGGIAQFPLGMLSNQILIRKDRFADGFGQKSRTWVANNLFEPAAQQARGAENAVPEEYWVTISDEQQSAYNRLFRSVREQLWDDGWYNHRMQRLLKKIRCDADPASAECSLDSEGGAID</sequence>
<dbReference type="Proteomes" id="UP000285310">
    <property type="component" value="Unassembled WGS sequence"/>
</dbReference>
<dbReference type="AlphaFoldDB" id="A0A423PP27"/>
<comment type="caution">
    <text evidence="1">The sequence shown here is derived from an EMBL/GenBank/DDBJ whole genome shotgun (WGS) entry which is preliminary data.</text>
</comment>
<dbReference type="InParanoid" id="A0A423PP27"/>
<reference evidence="1 2" key="1">
    <citation type="submission" date="2013-10" db="EMBL/GenBank/DDBJ databases">
        <title>Salinisphaera japonica YTM-1 Genome Sequencing.</title>
        <authorList>
            <person name="Lai Q."/>
            <person name="Li C."/>
            <person name="Shao Z."/>
        </authorList>
    </citation>
    <scope>NUCLEOTIDE SEQUENCE [LARGE SCALE GENOMIC DNA]</scope>
    <source>
        <strain evidence="1 2">YTM-1</strain>
    </source>
</reference>
<evidence type="ECO:0000313" key="2">
    <source>
        <dbReference type="Proteomes" id="UP000285310"/>
    </source>
</evidence>
<gene>
    <name evidence="1" type="ORF">SAJA_09760</name>
</gene>
<dbReference type="InterPro" id="IPR045758">
    <property type="entry name" value="AdeT1/2"/>
</dbReference>
<dbReference type="Gene3D" id="3.40.190.170">
    <property type="entry name" value="Bacterial extracellular solute-binding protein, family 7"/>
    <property type="match status" value="1"/>
</dbReference>
<proteinExistence type="predicted"/>
<dbReference type="Pfam" id="PF19582">
    <property type="entry name" value="AdeT1_2"/>
    <property type="match status" value="1"/>
</dbReference>
<evidence type="ECO:0000313" key="1">
    <source>
        <dbReference type="EMBL" id="ROO27327.1"/>
    </source>
</evidence>
<name>A0A423PP27_9GAMM</name>
<accession>A0A423PP27</accession>
<keyword evidence="2" id="KW-1185">Reference proteome</keyword>
<dbReference type="InterPro" id="IPR038404">
    <property type="entry name" value="TRAP_DctP_sf"/>
</dbReference>
<organism evidence="1 2">
    <name type="scientific">Salinisphaera japonica YTM-1</name>
    <dbReference type="NCBI Taxonomy" id="1209778"/>
    <lineage>
        <taxon>Bacteria</taxon>
        <taxon>Pseudomonadati</taxon>
        <taxon>Pseudomonadota</taxon>
        <taxon>Gammaproteobacteria</taxon>
        <taxon>Salinisphaerales</taxon>
        <taxon>Salinisphaeraceae</taxon>
        <taxon>Salinisphaera</taxon>
    </lineage>
</organism>
<dbReference type="EMBL" id="AYKG01000028">
    <property type="protein sequence ID" value="ROO27327.1"/>
    <property type="molecule type" value="Genomic_DNA"/>
</dbReference>
<protein>
    <submittedName>
        <fullName evidence="1">RND transporter</fullName>
    </submittedName>
</protein>